<dbReference type="SMART" id="SM00066">
    <property type="entry name" value="GAL4"/>
    <property type="match status" value="1"/>
</dbReference>
<comment type="subcellular location">
    <subcellularLocation>
        <location evidence="1">Nucleus</location>
    </subcellularLocation>
</comment>
<dbReference type="PANTHER" id="PTHR37534:SF7">
    <property type="entry name" value="TRANSCRIPTIONAL ACTIVATOR PROTEIN UGA3"/>
    <property type="match status" value="1"/>
</dbReference>
<accession>A0A8H3CIR3</accession>
<organism evidence="5 6">
    <name type="scientific">Rhizoctonia solani</name>
    <dbReference type="NCBI Taxonomy" id="456999"/>
    <lineage>
        <taxon>Eukaryota</taxon>
        <taxon>Fungi</taxon>
        <taxon>Dikarya</taxon>
        <taxon>Basidiomycota</taxon>
        <taxon>Agaricomycotina</taxon>
        <taxon>Agaricomycetes</taxon>
        <taxon>Cantharellales</taxon>
        <taxon>Ceratobasidiaceae</taxon>
        <taxon>Rhizoctonia</taxon>
    </lineage>
</organism>
<dbReference type="Pfam" id="PF11951">
    <property type="entry name" value="Fungal_trans_2"/>
    <property type="match status" value="1"/>
</dbReference>
<dbReference type="InterPro" id="IPR001138">
    <property type="entry name" value="Zn2Cys6_DnaBD"/>
</dbReference>
<evidence type="ECO:0000259" key="4">
    <source>
        <dbReference type="PROSITE" id="PS50048"/>
    </source>
</evidence>
<comment type="caution">
    <text evidence="5">The sequence shown here is derived from an EMBL/GenBank/DDBJ whole genome shotgun (WGS) entry which is preliminary data.</text>
</comment>
<feature type="domain" description="Zn(2)-C6 fungal-type" evidence="4">
    <location>
        <begin position="15"/>
        <end position="45"/>
    </location>
</feature>
<dbReference type="PROSITE" id="PS00463">
    <property type="entry name" value="ZN2_CY6_FUNGAL_1"/>
    <property type="match status" value="1"/>
</dbReference>
<dbReference type="GO" id="GO:0005634">
    <property type="term" value="C:nucleus"/>
    <property type="evidence" value="ECO:0007669"/>
    <property type="project" value="UniProtKB-SubCell"/>
</dbReference>
<evidence type="ECO:0000313" key="5">
    <source>
        <dbReference type="EMBL" id="CAE6482555.1"/>
    </source>
</evidence>
<dbReference type="CDD" id="cd00067">
    <property type="entry name" value="GAL4"/>
    <property type="match status" value="1"/>
</dbReference>
<dbReference type="GO" id="GO:0045944">
    <property type="term" value="P:positive regulation of transcription by RNA polymerase II"/>
    <property type="evidence" value="ECO:0007669"/>
    <property type="project" value="TreeGrafter"/>
</dbReference>
<dbReference type="EMBL" id="CAJMWW010000668">
    <property type="protein sequence ID" value="CAE6482555.1"/>
    <property type="molecule type" value="Genomic_DNA"/>
</dbReference>
<proteinExistence type="predicted"/>
<evidence type="ECO:0000313" key="6">
    <source>
        <dbReference type="Proteomes" id="UP000663841"/>
    </source>
</evidence>
<evidence type="ECO:0000256" key="3">
    <source>
        <dbReference type="SAM" id="MobiDB-lite"/>
    </source>
</evidence>
<dbReference type="SUPFAM" id="SSF57701">
    <property type="entry name" value="Zn2/Cys6 DNA-binding domain"/>
    <property type="match status" value="1"/>
</dbReference>
<feature type="region of interest" description="Disordered" evidence="3">
    <location>
        <begin position="136"/>
        <end position="158"/>
    </location>
</feature>
<evidence type="ECO:0000256" key="2">
    <source>
        <dbReference type="ARBA" id="ARBA00023242"/>
    </source>
</evidence>
<dbReference type="PANTHER" id="PTHR37534">
    <property type="entry name" value="TRANSCRIPTIONAL ACTIVATOR PROTEIN UGA3"/>
    <property type="match status" value="1"/>
</dbReference>
<dbReference type="InterPro" id="IPR036864">
    <property type="entry name" value="Zn2-C6_fun-type_DNA-bd_sf"/>
</dbReference>
<dbReference type="GO" id="GO:0008270">
    <property type="term" value="F:zinc ion binding"/>
    <property type="evidence" value="ECO:0007669"/>
    <property type="project" value="InterPro"/>
</dbReference>
<gene>
    <name evidence="5" type="ORF">RDB_LOCUS212754</name>
</gene>
<dbReference type="PROSITE" id="PS50048">
    <property type="entry name" value="ZN2_CY6_FUNGAL_2"/>
    <property type="match status" value="1"/>
</dbReference>
<reference evidence="5" key="1">
    <citation type="submission" date="2021-01" db="EMBL/GenBank/DDBJ databases">
        <authorList>
            <person name="Kaushik A."/>
        </authorList>
    </citation>
    <scope>NUCLEOTIDE SEQUENCE</scope>
    <source>
        <strain evidence="5">AG3-T5</strain>
    </source>
</reference>
<protein>
    <recommendedName>
        <fullName evidence="4">Zn(2)-C6 fungal-type domain-containing protein</fullName>
    </recommendedName>
</protein>
<dbReference type="Proteomes" id="UP000663841">
    <property type="component" value="Unassembled WGS sequence"/>
</dbReference>
<dbReference type="AlphaFoldDB" id="A0A8H3CIR3"/>
<keyword evidence="2" id="KW-0539">Nucleus</keyword>
<sequence length="557" mass="62551">MAIKNKSNPGPRGESCLTCRRRRKKCDKGRPLCKRCLASKGKFHCLGYDDESEPEVEKPPCKDRTKTGLVTAIPLLRVGVEFGDAIPGSSIRTAYFGTPISAVEINEYLTPPAESLMSPCPPQSFLMTFSTPPQDQGPAWEQVTPRRKPDNAFSRALPPSVPRTINTNALMRESYVFFIVEEYQSHRVTRFFRPPPISMRAFWAAQMRRSRVIEFMYLGAKIFETFAGKPEEVAIQSCSHWVTRYANHVTNSEVPPNPYPSIQEVEDKLNGLIELVVAQTIVLGTAAGYTSLRLALPSFLHLASDDPSLLVEQGSHGLLCISLPALLISNRIETRRFVFHDIMYSLLLGLPTLAEYDSAEFPIVPGTTIPIQWVHGVHGVPIEMIVNIAEVNNRRAQRKGADWGALEMRTLAWKWRQLEIHSEESVEMIYRVAIQEAWRHTTLIYIYMGMCGAVSDDPRVQASVHQIVKLIGVVGETNLDVHLSIPAVVAGIAARSEPQRAFLVKKLKTFNGVRFWILRGRDFARVLKYLWNGPAVDGAAVGWDEYVKARYKVLPIQ</sequence>
<dbReference type="GO" id="GO:0000981">
    <property type="term" value="F:DNA-binding transcription factor activity, RNA polymerase II-specific"/>
    <property type="evidence" value="ECO:0007669"/>
    <property type="project" value="InterPro"/>
</dbReference>
<dbReference type="GO" id="GO:0000976">
    <property type="term" value="F:transcription cis-regulatory region binding"/>
    <property type="evidence" value="ECO:0007669"/>
    <property type="project" value="TreeGrafter"/>
</dbReference>
<dbReference type="Gene3D" id="4.10.240.10">
    <property type="entry name" value="Zn(2)-C6 fungal-type DNA-binding domain"/>
    <property type="match status" value="1"/>
</dbReference>
<dbReference type="InterPro" id="IPR021858">
    <property type="entry name" value="Fun_TF"/>
</dbReference>
<name>A0A8H3CIR3_9AGAM</name>
<evidence type="ECO:0000256" key="1">
    <source>
        <dbReference type="ARBA" id="ARBA00004123"/>
    </source>
</evidence>
<dbReference type="Pfam" id="PF00172">
    <property type="entry name" value="Zn_clus"/>
    <property type="match status" value="1"/>
</dbReference>